<evidence type="ECO:0000313" key="6">
    <source>
        <dbReference type="EMBL" id="SDP35540.1"/>
    </source>
</evidence>
<dbReference type="InterPro" id="IPR001647">
    <property type="entry name" value="HTH_TetR"/>
</dbReference>
<dbReference type="Pfam" id="PF00440">
    <property type="entry name" value="TetR_N"/>
    <property type="match status" value="1"/>
</dbReference>
<dbReference type="PANTHER" id="PTHR47506">
    <property type="entry name" value="TRANSCRIPTIONAL REGULATORY PROTEIN"/>
    <property type="match status" value="1"/>
</dbReference>
<accession>A0A1H0S1D7</accession>
<feature type="DNA-binding region" description="H-T-H motif" evidence="4">
    <location>
        <begin position="32"/>
        <end position="51"/>
    </location>
</feature>
<organism evidence="6 7">
    <name type="scientific">Actinokineospora alba</name>
    <dbReference type="NCBI Taxonomy" id="504798"/>
    <lineage>
        <taxon>Bacteria</taxon>
        <taxon>Bacillati</taxon>
        <taxon>Actinomycetota</taxon>
        <taxon>Actinomycetes</taxon>
        <taxon>Pseudonocardiales</taxon>
        <taxon>Pseudonocardiaceae</taxon>
        <taxon>Actinokineospora</taxon>
    </lineage>
</organism>
<evidence type="ECO:0000256" key="2">
    <source>
        <dbReference type="ARBA" id="ARBA00023125"/>
    </source>
</evidence>
<dbReference type="InterPro" id="IPR009057">
    <property type="entry name" value="Homeodomain-like_sf"/>
</dbReference>
<evidence type="ECO:0000256" key="4">
    <source>
        <dbReference type="PROSITE-ProRule" id="PRU00335"/>
    </source>
</evidence>
<keyword evidence="3" id="KW-0804">Transcription</keyword>
<dbReference type="SUPFAM" id="SSF48498">
    <property type="entry name" value="Tetracyclin repressor-like, C-terminal domain"/>
    <property type="match status" value="1"/>
</dbReference>
<dbReference type="PANTHER" id="PTHR47506:SF6">
    <property type="entry name" value="HTH-TYPE TRANSCRIPTIONAL REPRESSOR NEMR"/>
    <property type="match status" value="1"/>
</dbReference>
<protein>
    <submittedName>
        <fullName evidence="6">DNA-binding transcriptional regulator, AcrR family</fullName>
    </submittedName>
</protein>
<gene>
    <name evidence="6" type="ORF">SAMN05192558_108231</name>
</gene>
<feature type="domain" description="HTH tetR-type" evidence="5">
    <location>
        <begin position="9"/>
        <end position="69"/>
    </location>
</feature>
<sequence>MDGRLARGAETRRVTLRRAAEIASVEGLDGLTIGRLAGELELSKSGIFAHFGSKEELQLATLAYAEEVFVDRVIRPARAAEPGLPRLRALVDNWITYSRTRIFPGGCFFAAASAEFDAREGRVHDAVVGSFRSWMAVLVGMVEEAVERGQLPADTDAAQLAFEIDALARASNAVSVLTGDDEAYRRAEAGIHAKLA</sequence>
<dbReference type="AlphaFoldDB" id="A0A1H0S1D7"/>
<dbReference type="PROSITE" id="PS50977">
    <property type="entry name" value="HTH_TETR_2"/>
    <property type="match status" value="1"/>
</dbReference>
<dbReference type="Pfam" id="PF16925">
    <property type="entry name" value="TetR_C_13"/>
    <property type="match status" value="1"/>
</dbReference>
<keyword evidence="2 4" id="KW-0238">DNA-binding</keyword>
<dbReference type="RefSeq" id="WP_091378844.1">
    <property type="nucleotide sequence ID" value="NZ_FNDV01000005.1"/>
</dbReference>
<evidence type="ECO:0000313" key="7">
    <source>
        <dbReference type="Proteomes" id="UP000199651"/>
    </source>
</evidence>
<reference evidence="7" key="1">
    <citation type="submission" date="2016-10" db="EMBL/GenBank/DDBJ databases">
        <authorList>
            <person name="Varghese N."/>
            <person name="Submissions S."/>
        </authorList>
    </citation>
    <scope>NUCLEOTIDE SEQUENCE [LARGE SCALE GENOMIC DNA]</scope>
    <source>
        <strain evidence="7">IBRC-M 10655</strain>
    </source>
</reference>
<evidence type="ECO:0000256" key="3">
    <source>
        <dbReference type="ARBA" id="ARBA00023163"/>
    </source>
</evidence>
<dbReference type="Gene3D" id="1.10.10.60">
    <property type="entry name" value="Homeodomain-like"/>
    <property type="match status" value="1"/>
</dbReference>
<keyword evidence="1" id="KW-0805">Transcription regulation</keyword>
<dbReference type="EMBL" id="FNJB01000008">
    <property type="protein sequence ID" value="SDP35540.1"/>
    <property type="molecule type" value="Genomic_DNA"/>
</dbReference>
<dbReference type="InterPro" id="IPR011075">
    <property type="entry name" value="TetR_C"/>
</dbReference>
<dbReference type="OrthoDB" id="326421at2"/>
<dbReference type="Gene3D" id="1.10.357.10">
    <property type="entry name" value="Tetracycline Repressor, domain 2"/>
    <property type="match status" value="1"/>
</dbReference>
<dbReference type="SUPFAM" id="SSF46689">
    <property type="entry name" value="Homeodomain-like"/>
    <property type="match status" value="1"/>
</dbReference>
<dbReference type="InterPro" id="IPR036271">
    <property type="entry name" value="Tet_transcr_reg_TetR-rel_C_sf"/>
</dbReference>
<name>A0A1H0S1D7_9PSEU</name>
<evidence type="ECO:0000256" key="1">
    <source>
        <dbReference type="ARBA" id="ARBA00023015"/>
    </source>
</evidence>
<evidence type="ECO:0000259" key="5">
    <source>
        <dbReference type="PROSITE" id="PS50977"/>
    </source>
</evidence>
<keyword evidence="7" id="KW-1185">Reference proteome</keyword>
<dbReference type="GO" id="GO:0003677">
    <property type="term" value="F:DNA binding"/>
    <property type="evidence" value="ECO:0007669"/>
    <property type="project" value="UniProtKB-UniRule"/>
</dbReference>
<dbReference type="STRING" id="504798.SAMN05421871_105242"/>
<proteinExistence type="predicted"/>
<dbReference type="Proteomes" id="UP000199651">
    <property type="component" value="Unassembled WGS sequence"/>
</dbReference>